<reference evidence="2" key="1">
    <citation type="journal article" date="2021" name="PeerJ">
        <title>Extensive microbial diversity within the chicken gut microbiome revealed by metagenomics and culture.</title>
        <authorList>
            <person name="Gilroy R."/>
            <person name="Ravi A."/>
            <person name="Getino M."/>
            <person name="Pursley I."/>
            <person name="Horton D.L."/>
            <person name="Alikhan N.F."/>
            <person name="Baker D."/>
            <person name="Gharbi K."/>
            <person name="Hall N."/>
            <person name="Watson M."/>
            <person name="Adriaenssens E.M."/>
            <person name="Foster-Nyarko E."/>
            <person name="Jarju S."/>
            <person name="Secka A."/>
            <person name="Antonio M."/>
            <person name="Oren A."/>
            <person name="Chaudhuri R.R."/>
            <person name="La Ragione R."/>
            <person name="Hildebrand F."/>
            <person name="Pallen M.J."/>
        </authorList>
    </citation>
    <scope>NUCLEOTIDE SEQUENCE</scope>
    <source>
        <strain evidence="2">ChiHecec2B26-446</strain>
    </source>
</reference>
<dbReference type="GO" id="GO:0002949">
    <property type="term" value="P:tRNA threonylcarbamoyladenosine modification"/>
    <property type="evidence" value="ECO:0007669"/>
    <property type="project" value="InterPro"/>
</dbReference>
<dbReference type="Gene3D" id="3.30.420.40">
    <property type="match status" value="2"/>
</dbReference>
<comment type="caution">
    <text evidence="2">The sequence shown here is derived from an EMBL/GenBank/DDBJ whole genome shotgun (WGS) entry which is preliminary data.</text>
</comment>
<dbReference type="InterPro" id="IPR043129">
    <property type="entry name" value="ATPase_NBD"/>
</dbReference>
<evidence type="ECO:0000259" key="1">
    <source>
        <dbReference type="Pfam" id="PF00814"/>
    </source>
</evidence>
<organism evidence="2 3">
    <name type="scientific">Candidatus Desulfovibrio intestinipullorum</name>
    <dbReference type="NCBI Taxonomy" id="2838536"/>
    <lineage>
        <taxon>Bacteria</taxon>
        <taxon>Pseudomonadati</taxon>
        <taxon>Thermodesulfobacteriota</taxon>
        <taxon>Desulfovibrionia</taxon>
        <taxon>Desulfovibrionales</taxon>
        <taxon>Desulfovibrionaceae</taxon>
        <taxon>Desulfovibrio</taxon>
    </lineage>
</organism>
<proteinExistence type="predicted"/>
<dbReference type="Proteomes" id="UP000886752">
    <property type="component" value="Unassembled WGS sequence"/>
</dbReference>
<dbReference type="SUPFAM" id="SSF53067">
    <property type="entry name" value="Actin-like ATPase domain"/>
    <property type="match status" value="1"/>
</dbReference>
<dbReference type="AlphaFoldDB" id="A0A9D1PWH5"/>
<dbReference type="GO" id="GO:0061711">
    <property type="term" value="F:tRNA N(6)-L-threonylcarbamoyladenine synthase activity"/>
    <property type="evidence" value="ECO:0007669"/>
    <property type="project" value="UniProtKB-EC"/>
</dbReference>
<accession>A0A9D1PWH5</accession>
<feature type="domain" description="Gcp-like" evidence="1">
    <location>
        <begin position="41"/>
        <end position="132"/>
    </location>
</feature>
<evidence type="ECO:0000313" key="3">
    <source>
        <dbReference type="Proteomes" id="UP000886752"/>
    </source>
</evidence>
<protein>
    <submittedName>
        <fullName evidence="2">tRNA (Adenosine(37)-N6)-threonylcarbamoyltransferase complex dimerization subunit type 1 TsaB</fullName>
        <ecNumber evidence="2">2.3.1.234</ecNumber>
    </submittedName>
</protein>
<gene>
    <name evidence="2" type="primary">tsaB</name>
    <name evidence="2" type="ORF">H9894_06785</name>
</gene>
<keyword evidence="2" id="KW-0808">Transferase</keyword>
<keyword evidence="2" id="KW-0012">Acyltransferase</keyword>
<evidence type="ECO:0000313" key="2">
    <source>
        <dbReference type="EMBL" id="HIW00879.1"/>
    </source>
</evidence>
<reference evidence="2" key="2">
    <citation type="submission" date="2021-04" db="EMBL/GenBank/DDBJ databases">
        <authorList>
            <person name="Gilroy R."/>
        </authorList>
    </citation>
    <scope>NUCLEOTIDE SEQUENCE</scope>
    <source>
        <strain evidence="2">ChiHecec2B26-446</strain>
    </source>
</reference>
<name>A0A9D1PWH5_9BACT</name>
<dbReference type="Pfam" id="PF00814">
    <property type="entry name" value="TsaD"/>
    <property type="match status" value="1"/>
</dbReference>
<dbReference type="InterPro" id="IPR000905">
    <property type="entry name" value="Gcp-like_dom"/>
</dbReference>
<sequence>MPYSTGLELILCSCERELYMVLTEDEELICATVWALQDRATELLAPSLERMFALAGKNFSDLRRIGCVRGPGSFTGIRLVLATASALRRTTRAQLAALDYMQALATTLAMQEHLLYGRTIWIVTHARRNLVHCTPFLSYGPVIPAVALRPVELLTPDQVQEQLAACAADSDSPVLVAGSALTRQKDFCAALEAMRDQGIATRSLVRPSIDALRLLGRHGDYFPKDVEPLYIRPCDAVDNLPSLSVRMGRDPEQSEACLERLLHVEPGDQSRELSD</sequence>
<dbReference type="EMBL" id="DXHV01000063">
    <property type="protein sequence ID" value="HIW00879.1"/>
    <property type="molecule type" value="Genomic_DNA"/>
</dbReference>
<dbReference type="NCBIfam" id="TIGR03725">
    <property type="entry name" value="T6A_YeaZ"/>
    <property type="match status" value="1"/>
</dbReference>
<dbReference type="InterPro" id="IPR022496">
    <property type="entry name" value="T6A_TsaB"/>
</dbReference>
<dbReference type="EC" id="2.3.1.234" evidence="2"/>